<dbReference type="InterPro" id="IPR042094">
    <property type="entry name" value="T2SS_GspF_sf"/>
</dbReference>
<dbReference type="PANTHER" id="PTHR35007:SF3">
    <property type="entry name" value="POSSIBLE CONSERVED ALANINE RICH MEMBRANE PROTEIN"/>
    <property type="match status" value="1"/>
</dbReference>
<keyword evidence="4 7" id="KW-1133">Transmembrane helix</keyword>
<feature type="region of interest" description="Disordered" evidence="6">
    <location>
        <begin position="1"/>
        <end position="39"/>
    </location>
</feature>
<dbReference type="Gene3D" id="1.20.81.30">
    <property type="entry name" value="Type II secretion system (T2SS), domain F"/>
    <property type="match status" value="1"/>
</dbReference>
<feature type="transmembrane region" description="Helical" evidence="7">
    <location>
        <begin position="47"/>
        <end position="78"/>
    </location>
</feature>
<feature type="domain" description="Type II secretion system protein GspF" evidence="8">
    <location>
        <begin position="325"/>
        <end position="445"/>
    </location>
</feature>
<dbReference type="InterPro" id="IPR018076">
    <property type="entry name" value="T2SS_GspF_dom"/>
</dbReference>
<feature type="transmembrane region" description="Helical" evidence="7">
    <location>
        <begin position="428"/>
        <end position="455"/>
    </location>
</feature>
<dbReference type="Proteomes" id="UP000601223">
    <property type="component" value="Unassembled WGS sequence"/>
</dbReference>
<evidence type="ECO:0000256" key="5">
    <source>
        <dbReference type="ARBA" id="ARBA00023136"/>
    </source>
</evidence>
<feature type="compositionally biased region" description="Gly residues" evidence="6">
    <location>
        <begin position="25"/>
        <end position="35"/>
    </location>
</feature>
<keyword evidence="3 7" id="KW-0812">Transmembrane</keyword>
<protein>
    <recommendedName>
        <fullName evidence="8">Type II secretion system protein GspF domain-containing protein</fullName>
    </recommendedName>
</protein>
<organism evidence="9 10">
    <name type="scientific">Catellatospora bangladeshensis</name>
    <dbReference type="NCBI Taxonomy" id="310355"/>
    <lineage>
        <taxon>Bacteria</taxon>
        <taxon>Bacillati</taxon>
        <taxon>Actinomycetota</taxon>
        <taxon>Actinomycetes</taxon>
        <taxon>Micromonosporales</taxon>
        <taxon>Micromonosporaceae</taxon>
        <taxon>Catellatospora</taxon>
    </lineage>
</organism>
<evidence type="ECO:0000259" key="8">
    <source>
        <dbReference type="Pfam" id="PF00482"/>
    </source>
</evidence>
<dbReference type="AlphaFoldDB" id="A0A8J3NKA6"/>
<accession>A0A8J3NKA6</accession>
<feature type="transmembrane region" description="Helical" evidence="7">
    <location>
        <begin position="177"/>
        <end position="196"/>
    </location>
</feature>
<dbReference type="Pfam" id="PF00482">
    <property type="entry name" value="T2SSF"/>
    <property type="match status" value="1"/>
</dbReference>
<evidence type="ECO:0000256" key="2">
    <source>
        <dbReference type="ARBA" id="ARBA00022475"/>
    </source>
</evidence>
<comment type="subcellular location">
    <subcellularLocation>
        <location evidence="1">Cell membrane</location>
        <topology evidence="1">Multi-pass membrane protein</topology>
    </subcellularLocation>
</comment>
<evidence type="ECO:0000256" key="4">
    <source>
        <dbReference type="ARBA" id="ARBA00022989"/>
    </source>
</evidence>
<feature type="transmembrane region" description="Helical" evidence="7">
    <location>
        <begin position="268"/>
        <end position="301"/>
    </location>
</feature>
<reference evidence="9 10" key="1">
    <citation type="submission" date="2021-01" db="EMBL/GenBank/DDBJ databases">
        <title>Whole genome shotgun sequence of Catellatospora bangladeshensis NBRC 107357.</title>
        <authorList>
            <person name="Komaki H."/>
            <person name="Tamura T."/>
        </authorList>
    </citation>
    <scope>NUCLEOTIDE SEQUENCE [LARGE SCALE GENOMIC DNA]</scope>
    <source>
        <strain evidence="9 10">NBRC 107357</strain>
    </source>
</reference>
<evidence type="ECO:0000256" key="1">
    <source>
        <dbReference type="ARBA" id="ARBA00004651"/>
    </source>
</evidence>
<dbReference type="GO" id="GO:0005886">
    <property type="term" value="C:plasma membrane"/>
    <property type="evidence" value="ECO:0007669"/>
    <property type="project" value="UniProtKB-SubCell"/>
</dbReference>
<keyword evidence="10" id="KW-1185">Reference proteome</keyword>
<evidence type="ECO:0000256" key="6">
    <source>
        <dbReference type="SAM" id="MobiDB-lite"/>
    </source>
</evidence>
<comment type="caution">
    <text evidence="9">The sequence shown here is derived from an EMBL/GenBank/DDBJ whole genome shotgun (WGS) entry which is preliminary data.</text>
</comment>
<sequence>MRDQAPARRIGRARTRDRLAALGAPGPGASGGSGGRDPDRPAVSRRLIRLLAIAAGLVAGLLARSPVAALIVAGYALLGGRLWREHRRGRGAARQRADSLDLVGAAAAELRAGAVGGLGGVLLLPDTELDRLVHAARRLADGTGAPLADLLERLEAQSRAADRADAAAAAQAAGAQLTAVLLAALPVGGLGLGYLIGVDPLRILLHTPVGVGCACGAAVLQAAGLAWTRRVQGAPPSRAATGGGSVRRRLRRLRLRHLPERPSPRTPWLLGLVAGGAVGALLPTVPGVVCGALVAAVTVAVLRRMEPAAVRTERVQVLADLPWAVDLVGAALRAGAPLDGAVLAVAAALDGPAAARLQRIGRSLRLGATPAEAWQHLADLAPARRLIAAAERSSASGSALAGALHRCADDLRADAAVRRQAGAQRAGVLIVLPLGLCFLPAFVLAGLVPVVLAVLGEVL</sequence>
<feature type="transmembrane region" description="Helical" evidence="7">
    <location>
        <begin position="203"/>
        <end position="227"/>
    </location>
</feature>
<keyword evidence="2" id="KW-1003">Cell membrane</keyword>
<dbReference type="EMBL" id="BONF01000020">
    <property type="protein sequence ID" value="GIF82451.1"/>
    <property type="molecule type" value="Genomic_DNA"/>
</dbReference>
<name>A0A8J3NKA6_9ACTN</name>
<evidence type="ECO:0000256" key="7">
    <source>
        <dbReference type="SAM" id="Phobius"/>
    </source>
</evidence>
<keyword evidence="5 7" id="KW-0472">Membrane</keyword>
<dbReference type="PANTHER" id="PTHR35007">
    <property type="entry name" value="INTEGRAL MEMBRANE PROTEIN-RELATED"/>
    <property type="match status" value="1"/>
</dbReference>
<evidence type="ECO:0000256" key="3">
    <source>
        <dbReference type="ARBA" id="ARBA00022692"/>
    </source>
</evidence>
<gene>
    <name evidence="9" type="ORF">Cba03nite_38000</name>
</gene>
<proteinExistence type="predicted"/>
<evidence type="ECO:0000313" key="9">
    <source>
        <dbReference type="EMBL" id="GIF82451.1"/>
    </source>
</evidence>
<evidence type="ECO:0000313" key="10">
    <source>
        <dbReference type="Proteomes" id="UP000601223"/>
    </source>
</evidence>